<dbReference type="OrthoDB" id="6716943at2"/>
<dbReference type="SUPFAM" id="SSF53850">
    <property type="entry name" value="Periplasmic binding protein-like II"/>
    <property type="match status" value="1"/>
</dbReference>
<organism evidence="2 3">
    <name type="scientific">Aquabacterium commune</name>
    <dbReference type="NCBI Taxonomy" id="70586"/>
    <lineage>
        <taxon>Bacteria</taxon>
        <taxon>Pseudomonadati</taxon>
        <taxon>Pseudomonadota</taxon>
        <taxon>Betaproteobacteria</taxon>
        <taxon>Burkholderiales</taxon>
        <taxon>Aquabacterium</taxon>
    </lineage>
</organism>
<comment type="caution">
    <text evidence="2">The sequence shown here is derived from an EMBL/GenBank/DDBJ whole genome shotgun (WGS) entry which is preliminary data.</text>
</comment>
<dbReference type="InterPro" id="IPR038404">
    <property type="entry name" value="TRAP_DctP_sf"/>
</dbReference>
<keyword evidence="1" id="KW-0732">Signal</keyword>
<dbReference type="Pfam" id="PF19582">
    <property type="entry name" value="AdeT1_2"/>
    <property type="match status" value="1"/>
</dbReference>
<dbReference type="AlphaFoldDB" id="A0A4R6RAH0"/>
<proteinExistence type="predicted"/>
<protein>
    <recommendedName>
        <fullName evidence="4">TRAP-type C4-dicarboxylate transport system substrate-binding protein</fullName>
    </recommendedName>
</protein>
<feature type="chain" id="PRO_5020366164" description="TRAP-type C4-dicarboxylate transport system substrate-binding protein" evidence="1">
    <location>
        <begin position="29"/>
        <end position="352"/>
    </location>
</feature>
<evidence type="ECO:0000313" key="3">
    <source>
        <dbReference type="Proteomes" id="UP000294593"/>
    </source>
</evidence>
<gene>
    <name evidence="2" type="ORF">EV672_105206</name>
</gene>
<dbReference type="InterPro" id="IPR045758">
    <property type="entry name" value="AdeT1/2"/>
</dbReference>
<keyword evidence="3" id="KW-1185">Reference proteome</keyword>
<feature type="signal peptide" evidence="1">
    <location>
        <begin position="1"/>
        <end position="28"/>
    </location>
</feature>
<reference evidence="2 3" key="1">
    <citation type="submission" date="2019-03" db="EMBL/GenBank/DDBJ databases">
        <title>Genomic Encyclopedia of Type Strains, Phase IV (KMG-IV): sequencing the most valuable type-strain genomes for metagenomic binning, comparative biology and taxonomic classification.</title>
        <authorList>
            <person name="Goeker M."/>
        </authorList>
    </citation>
    <scope>NUCLEOTIDE SEQUENCE [LARGE SCALE GENOMIC DNA]</scope>
    <source>
        <strain evidence="2 3">DSM 11901</strain>
    </source>
</reference>
<evidence type="ECO:0000256" key="1">
    <source>
        <dbReference type="SAM" id="SignalP"/>
    </source>
</evidence>
<evidence type="ECO:0000313" key="2">
    <source>
        <dbReference type="EMBL" id="TDP83019.1"/>
    </source>
</evidence>
<sequence>MTLRRCLRLAVSATAMLAAFALAAPAQAATKVCIFDFLGTSGDAFNLARDFAVAMQREGVELELKGYNDEGQALNAYIAGQCDGLLATGFRTRQFNAVAASTDSLGATTIVRNGNVDVPGTYEVLRKLIHTFASPSPQVAKLMVQGEHEVAGITPAGIAYPFMVDRKLNSVEALAGKRIIALAYDPAQAAMVQRIKGIPVPATISDFHLKFNSGQVDMLAAPTMAYLPLELNKGLGSKGAITRFPLLVVTYQMVVRHSKFPPGFGVQARTFWAGQFDRVMQLIRRADASVPPQAWMDLEPQDNVRYTQLLRESRMQLTQQGLYDKRGLKILKRIRCHVNAADAECGTKQEED</sequence>
<evidence type="ECO:0008006" key="4">
    <source>
        <dbReference type="Google" id="ProtNLM"/>
    </source>
</evidence>
<dbReference type="Proteomes" id="UP000294593">
    <property type="component" value="Unassembled WGS sequence"/>
</dbReference>
<dbReference type="Gene3D" id="3.40.190.170">
    <property type="entry name" value="Bacterial extracellular solute-binding protein, family 7"/>
    <property type="match status" value="1"/>
</dbReference>
<name>A0A4R6RAH0_9BURK</name>
<dbReference type="RefSeq" id="WP_133609059.1">
    <property type="nucleotide sequence ID" value="NZ_SNXW01000005.1"/>
</dbReference>
<accession>A0A4R6RAH0</accession>
<dbReference type="EMBL" id="SNXW01000005">
    <property type="protein sequence ID" value="TDP83019.1"/>
    <property type="molecule type" value="Genomic_DNA"/>
</dbReference>